<feature type="transmembrane region" description="Helical" evidence="9">
    <location>
        <begin position="305"/>
        <end position="324"/>
    </location>
</feature>
<dbReference type="GO" id="GO:0005524">
    <property type="term" value="F:ATP binding"/>
    <property type="evidence" value="ECO:0007669"/>
    <property type="project" value="UniProtKB-KW"/>
</dbReference>
<feature type="transmembrane region" description="Helical" evidence="9">
    <location>
        <begin position="395"/>
        <end position="415"/>
    </location>
</feature>
<protein>
    <submittedName>
        <fullName evidence="11">ATP-binding protein</fullName>
    </submittedName>
</protein>
<feature type="transmembrane region" description="Helical" evidence="9">
    <location>
        <begin position="12"/>
        <end position="36"/>
    </location>
</feature>
<dbReference type="CDD" id="cd16917">
    <property type="entry name" value="HATPase_UhpB-NarQ-NarX-like"/>
    <property type="match status" value="1"/>
</dbReference>
<keyword evidence="7" id="KW-0902">Two-component regulatory system</keyword>
<evidence type="ECO:0000256" key="1">
    <source>
        <dbReference type="ARBA" id="ARBA00004651"/>
    </source>
</evidence>
<evidence type="ECO:0000256" key="9">
    <source>
        <dbReference type="SAM" id="Phobius"/>
    </source>
</evidence>
<accession>A0ABU1AKS8</accession>
<sequence length="723" mass="79230">MASSQTLPRRQVPPLTLLTGALALGIAVMLLVTLLAHQQPWLGLKLAPSDAGSGARVRASKGPAADIPPGTILVRAETEEDQLELRAFDLTVEPDGAMGDYASYRRFLERQDRLARMQAAPALSFIAADGQRFIVQPDPAGRPLLDLPADFWVQCLVGLVAWLVSAAVFAFRPGEASARYLLLSGAATLLFAPAAATYTTRELAVPGTLLQWASDLNFLGGSLFAASFVALLLVYPRRIAPRWVGPSVVALFVLWFVAQQIGLFESMTFARRFLVLLGVLATFVLAGAHWRISGRHPLERAKLQWFLLSWVVGTSVFCFFILLPQSFGIDTSPIQGYAFLLFLLVYGGLALGILRYRLFDLGEWWRRVMTWALAVLLLVVMDLFFVYGLQFSTGTSLAVALLICGLVWLPARAWLWQRFVPRNSQDTFDLFQRVVDVALAPPGTENEVDRWRAVIHSVFEPLEMTQATGQPQTQVQLQDDGLTMVLPPVGRLPGLELRYARGGRALFHPRDAAQANELVSMLEHALASLAAYEKGVAEERTRIARDMHDNIGAQLLSALHSSENATKDARIRDSLSDLRAVINQSSECAETLATTLAELRLETAERLEAVGIEFKWSAPDELPAVSSHQLSHALRSILREAVSNAIRHAQPTQVAIQLTTTDNQLQLEIRDNGKGFDPAISPAGNGLGNIQARIDALDGSFKLSSLEGTTYLRIEIPCNASPS</sequence>
<feature type="transmembrane region" description="Helical" evidence="9">
    <location>
        <begin position="218"/>
        <end position="236"/>
    </location>
</feature>
<evidence type="ECO:0000313" key="12">
    <source>
        <dbReference type="Proteomes" id="UP001243717"/>
    </source>
</evidence>
<keyword evidence="11" id="KW-0547">Nucleotide-binding</keyword>
<keyword evidence="8 9" id="KW-0472">Membrane</keyword>
<evidence type="ECO:0000313" key="11">
    <source>
        <dbReference type="EMBL" id="MDQ8195417.1"/>
    </source>
</evidence>
<feature type="transmembrane region" description="Helical" evidence="9">
    <location>
        <begin position="336"/>
        <end position="356"/>
    </location>
</feature>
<evidence type="ECO:0000256" key="4">
    <source>
        <dbReference type="ARBA" id="ARBA00022692"/>
    </source>
</evidence>
<feature type="domain" description="Histidine kinase" evidence="10">
    <location>
        <begin position="634"/>
        <end position="720"/>
    </location>
</feature>
<dbReference type="EMBL" id="JARXIC010000023">
    <property type="protein sequence ID" value="MDQ8195417.1"/>
    <property type="molecule type" value="Genomic_DNA"/>
</dbReference>
<comment type="caution">
    <text evidence="11">The sequence shown here is derived from an EMBL/GenBank/DDBJ whole genome shotgun (WGS) entry which is preliminary data.</text>
</comment>
<keyword evidence="11" id="KW-0067">ATP-binding</keyword>
<dbReference type="InterPro" id="IPR036890">
    <property type="entry name" value="HATPase_C_sf"/>
</dbReference>
<comment type="subcellular location">
    <subcellularLocation>
        <location evidence="1">Cell membrane</location>
        <topology evidence="1">Multi-pass membrane protein</topology>
    </subcellularLocation>
</comment>
<evidence type="ECO:0000259" key="10">
    <source>
        <dbReference type="PROSITE" id="PS50109"/>
    </source>
</evidence>
<keyword evidence="12" id="KW-1185">Reference proteome</keyword>
<reference evidence="11 12" key="1">
    <citation type="submission" date="2023-04" db="EMBL/GenBank/DDBJ databases">
        <title>A novel bacteria isolated from coastal sediment.</title>
        <authorList>
            <person name="Liu X.-J."/>
            <person name="Du Z.-J."/>
        </authorList>
    </citation>
    <scope>NUCLEOTIDE SEQUENCE [LARGE SCALE GENOMIC DNA]</scope>
    <source>
        <strain evidence="11 12">SDUM461004</strain>
    </source>
</reference>
<dbReference type="PANTHER" id="PTHR24421">
    <property type="entry name" value="NITRATE/NITRITE SENSOR PROTEIN NARX-RELATED"/>
    <property type="match status" value="1"/>
</dbReference>
<dbReference type="Gene3D" id="1.20.5.1930">
    <property type="match status" value="1"/>
</dbReference>
<evidence type="ECO:0000256" key="7">
    <source>
        <dbReference type="ARBA" id="ARBA00023012"/>
    </source>
</evidence>
<organism evidence="11 12">
    <name type="scientific">Thalassobacterium sedimentorum</name>
    <dbReference type="NCBI Taxonomy" id="3041258"/>
    <lineage>
        <taxon>Bacteria</taxon>
        <taxon>Pseudomonadati</taxon>
        <taxon>Verrucomicrobiota</taxon>
        <taxon>Opitutia</taxon>
        <taxon>Puniceicoccales</taxon>
        <taxon>Coraliomargaritaceae</taxon>
        <taxon>Thalassobacterium</taxon>
    </lineage>
</organism>
<keyword evidence="2" id="KW-1003">Cell membrane</keyword>
<dbReference type="RefSeq" id="WP_308985872.1">
    <property type="nucleotide sequence ID" value="NZ_JARXIC010000023.1"/>
</dbReference>
<evidence type="ECO:0000256" key="6">
    <source>
        <dbReference type="ARBA" id="ARBA00022989"/>
    </source>
</evidence>
<dbReference type="InterPro" id="IPR003594">
    <property type="entry name" value="HATPase_dom"/>
</dbReference>
<dbReference type="SUPFAM" id="SSF55874">
    <property type="entry name" value="ATPase domain of HSP90 chaperone/DNA topoisomerase II/histidine kinase"/>
    <property type="match status" value="1"/>
</dbReference>
<feature type="transmembrane region" description="Helical" evidence="9">
    <location>
        <begin position="151"/>
        <end position="171"/>
    </location>
</feature>
<dbReference type="InterPro" id="IPR050482">
    <property type="entry name" value="Sensor_HK_TwoCompSys"/>
</dbReference>
<gene>
    <name evidence="11" type="ORF">QEH59_13355</name>
</gene>
<dbReference type="Pfam" id="PF02518">
    <property type="entry name" value="HATPase_c"/>
    <property type="match status" value="1"/>
</dbReference>
<feature type="transmembrane region" description="Helical" evidence="9">
    <location>
        <begin position="273"/>
        <end position="293"/>
    </location>
</feature>
<evidence type="ECO:0000256" key="5">
    <source>
        <dbReference type="ARBA" id="ARBA00022777"/>
    </source>
</evidence>
<keyword evidence="4 9" id="KW-0812">Transmembrane</keyword>
<keyword evidence="6 9" id="KW-1133">Transmembrane helix</keyword>
<dbReference type="Proteomes" id="UP001243717">
    <property type="component" value="Unassembled WGS sequence"/>
</dbReference>
<proteinExistence type="predicted"/>
<feature type="transmembrane region" description="Helical" evidence="9">
    <location>
        <begin position="243"/>
        <end position="261"/>
    </location>
</feature>
<keyword evidence="3" id="KW-0808">Transferase</keyword>
<keyword evidence="5" id="KW-0418">Kinase</keyword>
<evidence type="ECO:0000256" key="2">
    <source>
        <dbReference type="ARBA" id="ARBA00022475"/>
    </source>
</evidence>
<name>A0ABU1AKS8_9BACT</name>
<dbReference type="InterPro" id="IPR011712">
    <property type="entry name" value="Sig_transdc_His_kin_sub3_dim/P"/>
</dbReference>
<evidence type="ECO:0000256" key="8">
    <source>
        <dbReference type="ARBA" id="ARBA00023136"/>
    </source>
</evidence>
<dbReference type="PANTHER" id="PTHR24421:SF37">
    <property type="entry name" value="SENSOR HISTIDINE KINASE NARS"/>
    <property type="match status" value="1"/>
</dbReference>
<dbReference type="InterPro" id="IPR005467">
    <property type="entry name" value="His_kinase_dom"/>
</dbReference>
<dbReference type="PROSITE" id="PS50109">
    <property type="entry name" value="HIS_KIN"/>
    <property type="match status" value="1"/>
</dbReference>
<dbReference type="SMART" id="SM00387">
    <property type="entry name" value="HATPase_c"/>
    <property type="match status" value="1"/>
</dbReference>
<dbReference type="Pfam" id="PF07730">
    <property type="entry name" value="HisKA_3"/>
    <property type="match status" value="1"/>
</dbReference>
<dbReference type="Gene3D" id="3.30.565.10">
    <property type="entry name" value="Histidine kinase-like ATPase, C-terminal domain"/>
    <property type="match status" value="1"/>
</dbReference>
<feature type="transmembrane region" description="Helical" evidence="9">
    <location>
        <begin position="178"/>
        <end position="198"/>
    </location>
</feature>
<feature type="transmembrane region" description="Helical" evidence="9">
    <location>
        <begin position="368"/>
        <end position="389"/>
    </location>
</feature>
<evidence type="ECO:0000256" key="3">
    <source>
        <dbReference type="ARBA" id="ARBA00022679"/>
    </source>
</evidence>